<dbReference type="PANTHER" id="PTHR36838:SF1">
    <property type="entry name" value="SLR1864 PROTEIN"/>
    <property type="match status" value="1"/>
</dbReference>
<comment type="similarity">
    <text evidence="2">Belongs to the auxin efflux carrier (TC 2.A.69) family.</text>
</comment>
<reference evidence="9 10" key="1">
    <citation type="submission" date="2012-01" db="EMBL/GenBank/DDBJ databases">
        <title>Complete sequence of chromosome of Clostridium pasteurianum BC1.</title>
        <authorList>
            <consortium name="US DOE Joint Genome Institute"/>
            <person name="Lucas S."/>
            <person name="Han J."/>
            <person name="Lapidus A."/>
            <person name="Cheng J.-F."/>
            <person name="Goodwin L."/>
            <person name="Pitluck S."/>
            <person name="Peters L."/>
            <person name="Mikhailova N."/>
            <person name="Teshima H."/>
            <person name="Detter J.C."/>
            <person name="Han C."/>
            <person name="Tapia R."/>
            <person name="Land M."/>
            <person name="Hauser L."/>
            <person name="Kyrpides N."/>
            <person name="Ivanova N."/>
            <person name="Pagani I."/>
            <person name="Dunn J."/>
            <person name="Taghavi S."/>
            <person name="Francis A."/>
            <person name="van der Lelie D."/>
            <person name="Woyke T."/>
        </authorList>
    </citation>
    <scope>NUCLEOTIDE SEQUENCE [LARGE SCALE GENOMIC DNA]</scope>
    <source>
        <strain evidence="9 10">BC1</strain>
    </source>
</reference>
<feature type="transmembrane region" description="Helical" evidence="8">
    <location>
        <begin position="222"/>
        <end position="245"/>
    </location>
</feature>
<dbReference type="PATRIC" id="fig|86416.3.peg.1723"/>
<dbReference type="InterPro" id="IPR004776">
    <property type="entry name" value="Mem_transp_PIN-like"/>
</dbReference>
<sequence>MAIQGLVDLQLTMFLMILTGLILKKLNIISEQGKESITNLVIYVLLPCNIIKSFMITFNKSTLISFGTILIISVLIQIMCFILSKILYVKYESEQRKVLQYATICSNAGFLGNPIAEGVFGAMGLAYASIFLIPQRIVMWSEGVATFTESPDKKTLIKRVLTHPCIVAVFIGLLFMFTQVHLPGFLDTSIKNLSNCSTALSMIVIGTILADVDFKTLVNKKLLYYTILRLVILPLLVWSGCIIFRTDALVTGVAVILTAMPAGTTTGILASKYNGDATFAAKCVILSTLASLVSTPIWSLILT</sequence>
<evidence type="ECO:0000256" key="8">
    <source>
        <dbReference type="SAM" id="Phobius"/>
    </source>
</evidence>
<dbReference type="AlphaFoldDB" id="R4K822"/>
<feature type="transmembrane region" description="Helical" evidence="8">
    <location>
        <begin position="283"/>
        <end position="301"/>
    </location>
</feature>
<feature type="transmembrane region" description="Helical" evidence="8">
    <location>
        <begin position="251"/>
        <end position="271"/>
    </location>
</feature>
<evidence type="ECO:0000313" key="9">
    <source>
        <dbReference type="EMBL" id="AGK96664.1"/>
    </source>
</evidence>
<gene>
    <name evidence="9" type="ORF">Clopa_1747</name>
</gene>
<dbReference type="EMBL" id="CP003261">
    <property type="protein sequence ID" value="AGK96664.1"/>
    <property type="molecule type" value="Genomic_DNA"/>
</dbReference>
<keyword evidence="6 8" id="KW-1133">Transmembrane helix</keyword>
<feature type="transmembrane region" description="Helical" evidence="8">
    <location>
        <begin position="36"/>
        <end position="58"/>
    </location>
</feature>
<dbReference type="STRING" id="86416.Clopa_1747"/>
<keyword evidence="4" id="KW-1003">Cell membrane</keyword>
<proteinExistence type="inferred from homology"/>
<dbReference type="Proteomes" id="UP000013523">
    <property type="component" value="Chromosome"/>
</dbReference>
<evidence type="ECO:0000256" key="2">
    <source>
        <dbReference type="ARBA" id="ARBA00010145"/>
    </source>
</evidence>
<keyword evidence="10" id="KW-1185">Reference proteome</keyword>
<dbReference type="InterPro" id="IPR038770">
    <property type="entry name" value="Na+/solute_symporter_sf"/>
</dbReference>
<keyword evidence="7 8" id="KW-0472">Membrane</keyword>
<evidence type="ECO:0000256" key="3">
    <source>
        <dbReference type="ARBA" id="ARBA00022448"/>
    </source>
</evidence>
<dbReference type="PANTHER" id="PTHR36838">
    <property type="entry name" value="AUXIN EFFLUX CARRIER FAMILY PROTEIN"/>
    <property type="match status" value="1"/>
</dbReference>
<comment type="subcellular location">
    <subcellularLocation>
        <location evidence="1">Cell membrane</location>
        <topology evidence="1">Multi-pass membrane protein</topology>
    </subcellularLocation>
</comment>
<name>R4K822_CLOPA</name>
<protein>
    <submittedName>
        <fullName evidence="9">Putative permease</fullName>
    </submittedName>
</protein>
<accession>R4K822</accession>
<dbReference type="KEGG" id="cpas:Clopa_1747"/>
<feature type="transmembrane region" description="Helical" evidence="8">
    <location>
        <begin position="6"/>
        <end position="24"/>
    </location>
</feature>
<dbReference type="Pfam" id="PF03547">
    <property type="entry name" value="Mem_trans"/>
    <property type="match status" value="1"/>
</dbReference>
<organism evidence="9 10">
    <name type="scientific">Clostridium pasteurianum BC1</name>
    <dbReference type="NCBI Taxonomy" id="86416"/>
    <lineage>
        <taxon>Bacteria</taxon>
        <taxon>Bacillati</taxon>
        <taxon>Bacillota</taxon>
        <taxon>Clostridia</taxon>
        <taxon>Eubacteriales</taxon>
        <taxon>Clostridiaceae</taxon>
        <taxon>Clostridium</taxon>
    </lineage>
</organism>
<keyword evidence="3" id="KW-0813">Transport</keyword>
<keyword evidence="5 8" id="KW-0812">Transmembrane</keyword>
<evidence type="ECO:0000256" key="6">
    <source>
        <dbReference type="ARBA" id="ARBA00022989"/>
    </source>
</evidence>
<evidence type="ECO:0000256" key="1">
    <source>
        <dbReference type="ARBA" id="ARBA00004651"/>
    </source>
</evidence>
<evidence type="ECO:0000256" key="4">
    <source>
        <dbReference type="ARBA" id="ARBA00022475"/>
    </source>
</evidence>
<feature type="transmembrane region" description="Helical" evidence="8">
    <location>
        <begin position="64"/>
        <end position="88"/>
    </location>
</feature>
<dbReference type="GO" id="GO:0005886">
    <property type="term" value="C:plasma membrane"/>
    <property type="evidence" value="ECO:0007669"/>
    <property type="project" value="UniProtKB-SubCell"/>
</dbReference>
<dbReference type="eggNOG" id="COG0679">
    <property type="taxonomic scope" value="Bacteria"/>
</dbReference>
<evidence type="ECO:0000256" key="7">
    <source>
        <dbReference type="ARBA" id="ARBA00023136"/>
    </source>
</evidence>
<dbReference type="Gene3D" id="1.20.1530.20">
    <property type="match status" value="1"/>
</dbReference>
<dbReference type="GO" id="GO:0055085">
    <property type="term" value="P:transmembrane transport"/>
    <property type="evidence" value="ECO:0007669"/>
    <property type="project" value="InterPro"/>
</dbReference>
<dbReference type="RefSeq" id="WP_015614982.1">
    <property type="nucleotide sequence ID" value="NC_021182.1"/>
</dbReference>
<evidence type="ECO:0000256" key="5">
    <source>
        <dbReference type="ARBA" id="ARBA00022692"/>
    </source>
</evidence>
<evidence type="ECO:0000313" key="10">
    <source>
        <dbReference type="Proteomes" id="UP000013523"/>
    </source>
</evidence>
<feature type="transmembrane region" description="Helical" evidence="8">
    <location>
        <begin position="160"/>
        <end position="180"/>
    </location>
</feature>
<dbReference type="HOGENOM" id="CLU_056175_1_1_9"/>
<dbReference type="OrthoDB" id="9798064at2"/>